<evidence type="ECO:0000313" key="8">
    <source>
        <dbReference type="EMBL" id="QHS59343.1"/>
    </source>
</evidence>
<keyword evidence="9" id="KW-1185">Reference proteome</keyword>
<accession>A0A6B9ZFL6</accession>
<dbReference type="RefSeq" id="WP_162331040.1">
    <property type="nucleotide sequence ID" value="NZ_CP048113.1"/>
</dbReference>
<feature type="domain" description="RagB/SusD" evidence="6">
    <location>
        <begin position="356"/>
        <end position="452"/>
    </location>
</feature>
<evidence type="ECO:0000259" key="7">
    <source>
        <dbReference type="Pfam" id="PF14322"/>
    </source>
</evidence>
<dbReference type="Pfam" id="PF14322">
    <property type="entry name" value="SusD-like_3"/>
    <property type="match status" value="1"/>
</dbReference>
<dbReference type="Pfam" id="PF07980">
    <property type="entry name" value="SusD_RagB"/>
    <property type="match status" value="1"/>
</dbReference>
<protein>
    <submittedName>
        <fullName evidence="8">RagB/SusD family nutrient uptake outer membrane protein</fullName>
    </submittedName>
</protein>
<dbReference type="Proteomes" id="UP000476411">
    <property type="component" value="Chromosome"/>
</dbReference>
<reference evidence="8 9" key="1">
    <citation type="submission" date="2020-01" db="EMBL/GenBank/DDBJ databases">
        <title>Complete genome sequence of Chitinophaga sp. H33E-04 isolated from quinoa roots.</title>
        <authorList>
            <person name="Weon H.-Y."/>
            <person name="Lee S.A."/>
        </authorList>
    </citation>
    <scope>NUCLEOTIDE SEQUENCE [LARGE SCALE GENOMIC DNA]</scope>
    <source>
        <strain evidence="8 9">H33E-04</strain>
    </source>
</reference>
<dbReference type="PROSITE" id="PS51257">
    <property type="entry name" value="PROKAR_LIPOPROTEIN"/>
    <property type="match status" value="1"/>
</dbReference>
<evidence type="ECO:0000313" key="9">
    <source>
        <dbReference type="Proteomes" id="UP000476411"/>
    </source>
</evidence>
<dbReference type="SUPFAM" id="SSF48452">
    <property type="entry name" value="TPR-like"/>
    <property type="match status" value="1"/>
</dbReference>
<feature type="domain" description="SusD-like N-terminal" evidence="7">
    <location>
        <begin position="23"/>
        <end position="209"/>
    </location>
</feature>
<dbReference type="KEGG" id="chih:GWR21_07020"/>
<evidence type="ECO:0000259" key="6">
    <source>
        <dbReference type="Pfam" id="PF07980"/>
    </source>
</evidence>
<dbReference type="GO" id="GO:0009279">
    <property type="term" value="C:cell outer membrane"/>
    <property type="evidence" value="ECO:0007669"/>
    <property type="project" value="UniProtKB-SubCell"/>
</dbReference>
<sequence length="483" mass="54952">MKRSCWISAIIILFSGGLFSCNKYLDVKPEDQFVESGVYTTERGFTNHLNGIYLDLGDERLYGGNMTATLLSVMGQEYNVSANAAHTWYQHANYAYTNSVMEASIDAIWTDAFKAIASTNNLLENMDKYRGVLSPAKDSLIRGEAYALRAYLHFDLLRLYGPVYLMDSVATAIPYITHADINVRPLREAKSIVDSVLQDLDRAESCLRNDPVINNGPQRIPGVVEVDFFSQQRNGRMNYFAVKALKARVMLYRGDKTGALEQAKAVINVVTPLFPWTTLKKTIGNADFPDRTLSTEHLFDIYNPKLYNVYQRYFSPDLSDNSILSAQPTRLNNTYEGLESDYRFTPCWVIPNVGTKSYRCFYKYADMTNKDSSQLFRYRVPMLRLSELYYIAAECETDAAAALGYLNTIRYNRGLADLPATAILETEIRKEYQKEFYGEGQMFFYYKRKNAPTVPRGGSATGNITMSAKTYVMPFPKSETDYR</sequence>
<comment type="subcellular location">
    <subcellularLocation>
        <location evidence="1">Cell outer membrane</location>
    </subcellularLocation>
</comment>
<name>A0A6B9ZFL6_9BACT</name>
<gene>
    <name evidence="8" type="ORF">GWR21_07020</name>
</gene>
<evidence type="ECO:0000256" key="5">
    <source>
        <dbReference type="ARBA" id="ARBA00023237"/>
    </source>
</evidence>
<dbReference type="InterPro" id="IPR012944">
    <property type="entry name" value="SusD_RagB_dom"/>
</dbReference>
<evidence type="ECO:0000256" key="2">
    <source>
        <dbReference type="ARBA" id="ARBA00006275"/>
    </source>
</evidence>
<dbReference type="EMBL" id="CP048113">
    <property type="protein sequence ID" value="QHS59343.1"/>
    <property type="molecule type" value="Genomic_DNA"/>
</dbReference>
<organism evidence="8 9">
    <name type="scientific">Chitinophaga agri</name>
    <dbReference type="NCBI Taxonomy" id="2703787"/>
    <lineage>
        <taxon>Bacteria</taxon>
        <taxon>Pseudomonadati</taxon>
        <taxon>Bacteroidota</taxon>
        <taxon>Chitinophagia</taxon>
        <taxon>Chitinophagales</taxon>
        <taxon>Chitinophagaceae</taxon>
        <taxon>Chitinophaga</taxon>
    </lineage>
</organism>
<comment type="similarity">
    <text evidence="2">Belongs to the SusD family.</text>
</comment>
<keyword evidence="3" id="KW-0732">Signal</keyword>
<evidence type="ECO:0000256" key="1">
    <source>
        <dbReference type="ARBA" id="ARBA00004442"/>
    </source>
</evidence>
<dbReference type="InterPro" id="IPR033985">
    <property type="entry name" value="SusD-like_N"/>
</dbReference>
<evidence type="ECO:0000256" key="4">
    <source>
        <dbReference type="ARBA" id="ARBA00023136"/>
    </source>
</evidence>
<dbReference type="InterPro" id="IPR011990">
    <property type="entry name" value="TPR-like_helical_dom_sf"/>
</dbReference>
<evidence type="ECO:0000256" key="3">
    <source>
        <dbReference type="ARBA" id="ARBA00022729"/>
    </source>
</evidence>
<dbReference type="AlphaFoldDB" id="A0A6B9ZFL6"/>
<dbReference type="Gene3D" id="1.25.40.390">
    <property type="match status" value="1"/>
</dbReference>
<keyword evidence="4" id="KW-0472">Membrane</keyword>
<proteinExistence type="inferred from homology"/>
<keyword evidence="5" id="KW-0998">Cell outer membrane</keyword>